<evidence type="ECO:0000256" key="1">
    <source>
        <dbReference type="ARBA" id="ARBA00004651"/>
    </source>
</evidence>
<dbReference type="AlphaFoldDB" id="A3VBH7"/>
<evidence type="ECO:0000256" key="5">
    <source>
        <dbReference type="ARBA" id="ARBA00022989"/>
    </source>
</evidence>
<name>A3VBH7_9RHOB</name>
<dbReference type="Pfam" id="PF21082">
    <property type="entry name" value="MS_channel_3rd"/>
    <property type="match status" value="1"/>
</dbReference>
<dbReference type="Pfam" id="PF00924">
    <property type="entry name" value="MS_channel_2nd"/>
    <property type="match status" value="1"/>
</dbReference>
<evidence type="ECO:0000313" key="12">
    <source>
        <dbReference type="Proteomes" id="UP000002931"/>
    </source>
</evidence>
<dbReference type="InterPro" id="IPR006685">
    <property type="entry name" value="MscS_channel_2nd"/>
</dbReference>
<evidence type="ECO:0000256" key="3">
    <source>
        <dbReference type="ARBA" id="ARBA00022475"/>
    </source>
</evidence>
<dbReference type="InterPro" id="IPR010920">
    <property type="entry name" value="LSM_dom_sf"/>
</dbReference>
<dbReference type="RefSeq" id="WP_008333643.1">
    <property type="nucleotide sequence ID" value="NZ_CH902578.1"/>
</dbReference>
<dbReference type="InterPro" id="IPR049278">
    <property type="entry name" value="MS_channel_C"/>
</dbReference>
<comment type="function">
    <text evidence="7">Mechanosensitive channel that participates in the regulation of osmotic pressure changes within the cell, opening in response to stretch forces in the membrane lipid bilayer, without the need for other proteins. Contributes to normal resistance to hypoosmotic shock. Forms an ion channel of 1.0 nanosiemens conductance with a slight preference for anions.</text>
</comment>
<comment type="caution">
    <text evidence="7">Lacks conserved residue(s) required for the propagation of feature annotation.</text>
</comment>
<dbReference type="Gene3D" id="1.10.287.1260">
    <property type="match status" value="1"/>
</dbReference>
<evidence type="ECO:0000256" key="6">
    <source>
        <dbReference type="ARBA" id="ARBA00023136"/>
    </source>
</evidence>
<feature type="transmembrane region" description="Helical" evidence="7">
    <location>
        <begin position="64"/>
        <end position="83"/>
    </location>
</feature>
<dbReference type="PANTHER" id="PTHR30221">
    <property type="entry name" value="SMALL-CONDUCTANCE MECHANOSENSITIVE CHANNEL"/>
    <property type="match status" value="1"/>
</dbReference>
<dbReference type="InterPro" id="IPR008910">
    <property type="entry name" value="MSC_TM_helix"/>
</dbReference>
<reference evidence="11 12" key="1">
    <citation type="journal article" date="2010" name="J. Bacteriol.">
        <title>Genome sequences of Pelagibaca bermudensis HTCC2601T and Maritimibacter alkaliphilus HTCC2654T, the type strains of two marine Roseobacter genera.</title>
        <authorList>
            <person name="Thrash J.C."/>
            <person name="Cho J.C."/>
            <person name="Ferriera S."/>
            <person name="Johnson J."/>
            <person name="Vergin K.L."/>
            <person name="Giovannoni S.J."/>
        </authorList>
    </citation>
    <scope>NUCLEOTIDE SEQUENCE [LARGE SCALE GENOMIC DNA]</scope>
    <source>
        <strain evidence="11 12">HTCC2654</strain>
    </source>
</reference>
<sequence length="285" mass="31256">MEDQIAIWLDQFGEFLPYIVNGVKALVILIVGWILAAAVARMVRKRIEGAKRIDPTVGSFISSIVRWVLIAVVLITVLNIFGIEATSLVAMLGAATLAIGLALQGTLSDLAAGFMIILFRPYRNGQYIAIDGTAGTVKEINLFFTELATPDNVQIVVPNGKAWGAIITNWSHHATRRVDIVMGIDYSDDMDKAIEVMLDMARADARVHDDPEPWAKVTNLGDSSVDITMRMWADAADYWDLKFEFTKGLKAAFDEAGLSIPFPHRTLYVKSDEGDVVNVARASDA</sequence>
<protein>
    <recommendedName>
        <fullName evidence="7">Small-conductance mechanosensitive channel</fullName>
    </recommendedName>
</protein>
<dbReference type="Pfam" id="PF05552">
    <property type="entry name" value="MS_channel_1st_1"/>
    <property type="match status" value="1"/>
</dbReference>
<organism evidence="11 12">
    <name type="scientific">Maritimibacter alkaliphilus HTCC2654</name>
    <dbReference type="NCBI Taxonomy" id="314271"/>
    <lineage>
        <taxon>Bacteria</taxon>
        <taxon>Pseudomonadati</taxon>
        <taxon>Pseudomonadota</taxon>
        <taxon>Alphaproteobacteria</taxon>
        <taxon>Rhodobacterales</taxon>
        <taxon>Roseobacteraceae</taxon>
        <taxon>Maritimibacter</taxon>
    </lineage>
</organism>
<dbReference type="GO" id="GO:0005886">
    <property type="term" value="C:plasma membrane"/>
    <property type="evidence" value="ECO:0007669"/>
    <property type="project" value="UniProtKB-SubCell"/>
</dbReference>
<feature type="domain" description="Mechanosensitive ion channel MscS C-terminal" evidence="9">
    <location>
        <begin position="178"/>
        <end position="260"/>
    </location>
</feature>
<dbReference type="eggNOG" id="COG0668">
    <property type="taxonomic scope" value="Bacteria"/>
</dbReference>
<evidence type="ECO:0000256" key="7">
    <source>
        <dbReference type="RuleBase" id="RU369025"/>
    </source>
</evidence>
<keyword evidence="7" id="KW-0997">Cell inner membrane</keyword>
<dbReference type="InterPro" id="IPR011066">
    <property type="entry name" value="MscS_channel_C_sf"/>
</dbReference>
<dbReference type="Gene3D" id="3.30.70.100">
    <property type="match status" value="1"/>
</dbReference>
<keyword evidence="5 7" id="KW-1133">Transmembrane helix</keyword>
<dbReference type="SUPFAM" id="SSF50182">
    <property type="entry name" value="Sm-like ribonucleoproteins"/>
    <property type="match status" value="1"/>
</dbReference>
<dbReference type="InterPro" id="IPR023408">
    <property type="entry name" value="MscS_beta-dom_sf"/>
</dbReference>
<comment type="similarity">
    <text evidence="2 7">Belongs to the MscS (TC 1.A.23) family.</text>
</comment>
<keyword evidence="12" id="KW-1185">Reference proteome</keyword>
<dbReference type="InterPro" id="IPR011014">
    <property type="entry name" value="MscS_channel_TM-2"/>
</dbReference>
<dbReference type="GO" id="GO:0008381">
    <property type="term" value="F:mechanosensitive monoatomic ion channel activity"/>
    <property type="evidence" value="ECO:0007669"/>
    <property type="project" value="InterPro"/>
</dbReference>
<feature type="domain" description="Mechanosensitive ion channel transmembrane helices 2/3" evidence="10">
    <location>
        <begin position="64"/>
        <end position="104"/>
    </location>
</feature>
<dbReference type="SUPFAM" id="SSF82861">
    <property type="entry name" value="Mechanosensitive channel protein MscS (YggB), transmembrane region"/>
    <property type="match status" value="1"/>
</dbReference>
<keyword evidence="6 7" id="KW-0472">Membrane</keyword>
<dbReference type="HOGENOM" id="CLU_037945_1_1_5"/>
<feature type="transmembrane region" description="Helical" evidence="7">
    <location>
        <begin position="18"/>
        <end position="43"/>
    </location>
</feature>
<dbReference type="Gene3D" id="2.30.30.60">
    <property type="match status" value="1"/>
</dbReference>
<comment type="subcellular location">
    <subcellularLocation>
        <location evidence="7">Cell inner membrane</location>
        <topology evidence="7">Multi-pass membrane protein</topology>
    </subcellularLocation>
    <subcellularLocation>
        <location evidence="1">Cell membrane</location>
        <topology evidence="1">Multi-pass membrane protein</topology>
    </subcellularLocation>
</comment>
<evidence type="ECO:0000256" key="2">
    <source>
        <dbReference type="ARBA" id="ARBA00008017"/>
    </source>
</evidence>
<dbReference type="Proteomes" id="UP000002931">
    <property type="component" value="Unassembled WGS sequence"/>
</dbReference>
<keyword evidence="7" id="KW-0407">Ion channel</keyword>
<dbReference type="InterPro" id="IPR045275">
    <property type="entry name" value="MscS_archaea/bacteria_type"/>
</dbReference>
<dbReference type="Pfam" id="PF21088">
    <property type="entry name" value="MS_channel_1st"/>
    <property type="match status" value="1"/>
</dbReference>
<feature type="domain" description="Mechanosensitive ion channel MscS" evidence="8">
    <location>
        <begin position="106"/>
        <end position="172"/>
    </location>
</feature>
<keyword evidence="3" id="KW-1003">Cell membrane</keyword>
<keyword evidence="7" id="KW-0406">Ion transport</keyword>
<dbReference type="InterPro" id="IPR049142">
    <property type="entry name" value="MS_channel_1st"/>
</dbReference>
<dbReference type="PANTHER" id="PTHR30221:SF1">
    <property type="entry name" value="SMALL-CONDUCTANCE MECHANOSENSITIVE CHANNEL"/>
    <property type="match status" value="1"/>
</dbReference>
<dbReference type="STRING" id="314271.RB2654_16611"/>
<evidence type="ECO:0000313" key="11">
    <source>
        <dbReference type="EMBL" id="EAQ14310.1"/>
    </source>
</evidence>
<dbReference type="SUPFAM" id="SSF82689">
    <property type="entry name" value="Mechanosensitive channel protein MscS (YggB), C-terminal domain"/>
    <property type="match status" value="1"/>
</dbReference>
<accession>A3VBH7</accession>
<proteinExistence type="inferred from homology"/>
<feature type="transmembrane region" description="Helical" evidence="7">
    <location>
        <begin position="89"/>
        <end position="119"/>
    </location>
</feature>
<gene>
    <name evidence="11" type="ORF">RB2654_16611</name>
</gene>
<comment type="subunit">
    <text evidence="7">Homoheptamer.</text>
</comment>
<evidence type="ECO:0000259" key="10">
    <source>
        <dbReference type="Pfam" id="PF21088"/>
    </source>
</evidence>
<keyword evidence="4 7" id="KW-0812">Transmembrane</keyword>
<dbReference type="EMBL" id="AAMT01000002">
    <property type="protein sequence ID" value="EAQ14310.1"/>
    <property type="molecule type" value="Genomic_DNA"/>
</dbReference>
<evidence type="ECO:0000259" key="9">
    <source>
        <dbReference type="Pfam" id="PF21082"/>
    </source>
</evidence>
<evidence type="ECO:0000256" key="4">
    <source>
        <dbReference type="ARBA" id="ARBA00022692"/>
    </source>
</evidence>
<comment type="caution">
    <text evidence="11">The sequence shown here is derived from an EMBL/GenBank/DDBJ whole genome shotgun (WGS) entry which is preliminary data.</text>
</comment>
<evidence type="ECO:0000259" key="8">
    <source>
        <dbReference type="Pfam" id="PF00924"/>
    </source>
</evidence>
<keyword evidence="7" id="KW-0813">Transport</keyword>